<dbReference type="PANTHER" id="PTHR43033:SF1">
    <property type="entry name" value="TRNA(ILE)-LYSIDINE SYNTHASE-RELATED"/>
    <property type="match status" value="1"/>
</dbReference>
<evidence type="ECO:0000256" key="3">
    <source>
        <dbReference type="ARBA" id="ARBA00022741"/>
    </source>
</evidence>
<sequence length="130" mass="14188">MASSRNIGALASLPVSPQEFYRALSGLWATWQGGKHVPLQRIGLAVSGGSDSMALAYLCSQLVTQNLMPGLEVKAYIVDHKYRPESSQEAQSVAKRVKNLGVQSKVLTLQWPEGGILTKKGFETQARHCY</sequence>
<evidence type="ECO:0000259" key="5">
    <source>
        <dbReference type="Pfam" id="PF01171"/>
    </source>
</evidence>
<keyword evidence="1" id="KW-0436">Ligase</keyword>
<evidence type="ECO:0000313" key="7">
    <source>
        <dbReference type="Proteomes" id="UP000749309"/>
    </source>
</evidence>
<reference evidence="6" key="1">
    <citation type="submission" date="2020-03" db="EMBL/GenBank/DDBJ databases">
        <title>Whole Genome Sequence of Trichophyton interdigitale from India.</title>
        <authorList>
            <person name="Kumar P."/>
        </authorList>
    </citation>
    <scope>NUCLEOTIDE SEQUENCE</scope>
    <source>
        <strain evidence="6">UCMS-IGIB-CI14</strain>
    </source>
</reference>
<dbReference type="InterPro" id="IPR014729">
    <property type="entry name" value="Rossmann-like_a/b/a_fold"/>
</dbReference>
<dbReference type="AlphaFoldDB" id="A0A9P4YEU8"/>
<dbReference type="EMBL" id="JAAQVJ010000114">
    <property type="protein sequence ID" value="KAF3894416.1"/>
    <property type="molecule type" value="Genomic_DNA"/>
</dbReference>
<dbReference type="Gene3D" id="3.40.50.620">
    <property type="entry name" value="HUPs"/>
    <property type="match status" value="1"/>
</dbReference>
<evidence type="ECO:0000256" key="4">
    <source>
        <dbReference type="ARBA" id="ARBA00022840"/>
    </source>
</evidence>
<dbReference type="GO" id="GO:0016879">
    <property type="term" value="F:ligase activity, forming carbon-nitrogen bonds"/>
    <property type="evidence" value="ECO:0007669"/>
    <property type="project" value="InterPro"/>
</dbReference>
<dbReference type="Proteomes" id="UP000749309">
    <property type="component" value="Unassembled WGS sequence"/>
</dbReference>
<gene>
    <name evidence="6" type="ORF">GY632_3759</name>
</gene>
<organism evidence="6 7">
    <name type="scientific">Trichophyton interdigitale</name>
    <dbReference type="NCBI Taxonomy" id="101480"/>
    <lineage>
        <taxon>Eukaryota</taxon>
        <taxon>Fungi</taxon>
        <taxon>Dikarya</taxon>
        <taxon>Ascomycota</taxon>
        <taxon>Pezizomycotina</taxon>
        <taxon>Eurotiomycetes</taxon>
        <taxon>Eurotiomycetidae</taxon>
        <taxon>Onygenales</taxon>
        <taxon>Arthrodermataceae</taxon>
        <taxon>Trichophyton</taxon>
    </lineage>
</organism>
<name>A0A9P4YEU8_9EURO</name>
<keyword evidence="4" id="KW-0067">ATP-binding</keyword>
<comment type="caution">
    <text evidence="6">The sequence shown here is derived from an EMBL/GenBank/DDBJ whole genome shotgun (WGS) entry which is preliminary data.</text>
</comment>
<dbReference type="InterPro" id="IPR012094">
    <property type="entry name" value="tRNA_Ile_lys_synt"/>
</dbReference>
<keyword evidence="3" id="KW-0547">Nucleotide-binding</keyword>
<dbReference type="SUPFAM" id="SSF52402">
    <property type="entry name" value="Adenine nucleotide alpha hydrolases-like"/>
    <property type="match status" value="1"/>
</dbReference>
<accession>A0A9P4YEU8</accession>
<dbReference type="InterPro" id="IPR011063">
    <property type="entry name" value="TilS/TtcA_N"/>
</dbReference>
<feature type="domain" description="tRNA(Ile)-lysidine/2-thiocytidine synthase N-terminal" evidence="5">
    <location>
        <begin position="42"/>
        <end position="128"/>
    </location>
</feature>
<proteinExistence type="predicted"/>
<evidence type="ECO:0000313" key="6">
    <source>
        <dbReference type="EMBL" id="KAF3894416.1"/>
    </source>
</evidence>
<dbReference type="Pfam" id="PF01171">
    <property type="entry name" value="ATP_bind_3"/>
    <property type="match status" value="1"/>
</dbReference>
<dbReference type="PANTHER" id="PTHR43033">
    <property type="entry name" value="TRNA(ILE)-LYSIDINE SYNTHASE-RELATED"/>
    <property type="match status" value="1"/>
</dbReference>
<evidence type="ECO:0000256" key="1">
    <source>
        <dbReference type="ARBA" id="ARBA00022598"/>
    </source>
</evidence>
<dbReference type="GO" id="GO:0008033">
    <property type="term" value="P:tRNA processing"/>
    <property type="evidence" value="ECO:0007669"/>
    <property type="project" value="UniProtKB-KW"/>
</dbReference>
<evidence type="ECO:0000256" key="2">
    <source>
        <dbReference type="ARBA" id="ARBA00022694"/>
    </source>
</evidence>
<protein>
    <recommendedName>
        <fullName evidence="5">tRNA(Ile)-lysidine/2-thiocytidine synthase N-terminal domain-containing protein</fullName>
    </recommendedName>
</protein>
<dbReference type="GO" id="GO:0005524">
    <property type="term" value="F:ATP binding"/>
    <property type="evidence" value="ECO:0007669"/>
    <property type="project" value="UniProtKB-KW"/>
</dbReference>
<keyword evidence="2" id="KW-0819">tRNA processing</keyword>